<evidence type="ECO:0000313" key="3">
    <source>
        <dbReference type="EMBL" id="MED4402690.1"/>
    </source>
</evidence>
<dbReference type="Proteomes" id="UP001342826">
    <property type="component" value="Unassembled WGS sequence"/>
</dbReference>
<comment type="similarity">
    <text evidence="1">Belongs to the YciI family.</text>
</comment>
<sequence>MQYVVTAYDGTDEKAIDRRLAAREEHLKSIERRFKEGQHLYGAAILDDEGKMIGSMMVVDYPSREELDNWLKVEPYVTGNVWQKIEIKQCKVASVFTDK</sequence>
<dbReference type="EMBL" id="JARTFS010000012">
    <property type="protein sequence ID" value="MED4402690.1"/>
    <property type="molecule type" value="Genomic_DNA"/>
</dbReference>
<evidence type="ECO:0000256" key="1">
    <source>
        <dbReference type="ARBA" id="ARBA00007689"/>
    </source>
</evidence>
<protein>
    <submittedName>
        <fullName evidence="3">YciI family protein</fullName>
    </submittedName>
</protein>
<dbReference type="InterPro" id="IPR051807">
    <property type="entry name" value="Sec-metab_biosynth-assoc"/>
</dbReference>
<name>A0ABU6P005_9BACI</name>
<dbReference type="Gene3D" id="3.30.70.1060">
    <property type="entry name" value="Dimeric alpha+beta barrel"/>
    <property type="match status" value="1"/>
</dbReference>
<comment type="caution">
    <text evidence="3">The sequence shown here is derived from an EMBL/GenBank/DDBJ whole genome shotgun (WGS) entry which is preliminary data.</text>
</comment>
<evidence type="ECO:0000259" key="2">
    <source>
        <dbReference type="Pfam" id="PF03795"/>
    </source>
</evidence>
<dbReference type="PANTHER" id="PTHR33606">
    <property type="entry name" value="PROTEIN YCII"/>
    <property type="match status" value="1"/>
</dbReference>
<gene>
    <name evidence="3" type="ORF">P9271_15335</name>
</gene>
<dbReference type="PANTHER" id="PTHR33606:SF3">
    <property type="entry name" value="PROTEIN YCII"/>
    <property type="match status" value="1"/>
</dbReference>
<evidence type="ECO:0000313" key="4">
    <source>
        <dbReference type="Proteomes" id="UP001342826"/>
    </source>
</evidence>
<dbReference type="Pfam" id="PF03795">
    <property type="entry name" value="YCII"/>
    <property type="match status" value="1"/>
</dbReference>
<accession>A0ABU6P005</accession>
<feature type="domain" description="YCII-related" evidence="2">
    <location>
        <begin position="1"/>
        <end position="90"/>
    </location>
</feature>
<keyword evidence="4" id="KW-1185">Reference proteome</keyword>
<dbReference type="RefSeq" id="WP_328001569.1">
    <property type="nucleotide sequence ID" value="NZ_JARTFS010000012.1"/>
</dbReference>
<dbReference type="SUPFAM" id="SSF54909">
    <property type="entry name" value="Dimeric alpha+beta barrel"/>
    <property type="match status" value="1"/>
</dbReference>
<reference evidence="3 4" key="1">
    <citation type="submission" date="2023-03" db="EMBL/GenBank/DDBJ databases">
        <title>Bacillus Genome Sequencing.</title>
        <authorList>
            <person name="Dunlap C."/>
        </authorList>
    </citation>
    <scope>NUCLEOTIDE SEQUENCE [LARGE SCALE GENOMIC DNA]</scope>
    <source>
        <strain evidence="3 4">NRS-1717</strain>
    </source>
</reference>
<dbReference type="InterPro" id="IPR011008">
    <property type="entry name" value="Dimeric_a/b-barrel"/>
</dbReference>
<dbReference type="InterPro" id="IPR005545">
    <property type="entry name" value="YCII"/>
</dbReference>
<organism evidence="3 4">
    <name type="scientific">Metabacillus fastidiosus</name>
    <dbReference type="NCBI Taxonomy" id="1458"/>
    <lineage>
        <taxon>Bacteria</taxon>
        <taxon>Bacillati</taxon>
        <taxon>Bacillota</taxon>
        <taxon>Bacilli</taxon>
        <taxon>Bacillales</taxon>
        <taxon>Bacillaceae</taxon>
        <taxon>Metabacillus</taxon>
    </lineage>
</organism>
<proteinExistence type="inferred from homology"/>